<dbReference type="InterPro" id="IPR011009">
    <property type="entry name" value="Kinase-like_dom_sf"/>
</dbReference>
<feature type="region of interest" description="Disordered" evidence="10">
    <location>
        <begin position="403"/>
        <end position="430"/>
    </location>
</feature>
<keyword evidence="13" id="KW-1185">Reference proteome</keyword>
<evidence type="ECO:0000313" key="13">
    <source>
        <dbReference type="Proteomes" id="UP000005666"/>
    </source>
</evidence>
<dbReference type="PROSITE" id="PS00108">
    <property type="entry name" value="PROTEIN_KINASE_ST"/>
    <property type="match status" value="1"/>
</dbReference>
<dbReference type="AlphaFoldDB" id="G8C0R7"/>
<dbReference type="GO" id="GO:2000370">
    <property type="term" value="P:positive regulation of clathrin-dependent endocytosis"/>
    <property type="evidence" value="ECO:0007669"/>
    <property type="project" value="EnsemblFungi"/>
</dbReference>
<dbReference type="GeneID" id="11531907"/>
<dbReference type="eggNOG" id="KOG0610">
    <property type="taxonomic scope" value="Eukaryota"/>
</dbReference>
<evidence type="ECO:0000256" key="5">
    <source>
        <dbReference type="ARBA" id="ARBA00022741"/>
    </source>
</evidence>
<comment type="catalytic activity">
    <reaction evidence="9">
        <text>L-seryl-[protein] + ATP = O-phospho-L-seryl-[protein] + ADP + H(+)</text>
        <dbReference type="Rhea" id="RHEA:17989"/>
        <dbReference type="Rhea" id="RHEA-COMP:9863"/>
        <dbReference type="Rhea" id="RHEA-COMP:11604"/>
        <dbReference type="ChEBI" id="CHEBI:15378"/>
        <dbReference type="ChEBI" id="CHEBI:29999"/>
        <dbReference type="ChEBI" id="CHEBI:30616"/>
        <dbReference type="ChEBI" id="CHEBI:83421"/>
        <dbReference type="ChEBI" id="CHEBI:456216"/>
        <dbReference type="EC" id="2.7.11.1"/>
    </reaction>
</comment>
<dbReference type="GO" id="GO:0043332">
    <property type="term" value="C:mating projection tip"/>
    <property type="evidence" value="ECO:0007669"/>
    <property type="project" value="EnsemblFungi"/>
</dbReference>
<dbReference type="SMART" id="SM00220">
    <property type="entry name" value="S_TKc"/>
    <property type="match status" value="1"/>
</dbReference>
<keyword evidence="6" id="KW-0418">Kinase</keyword>
<dbReference type="GO" id="GO:0004674">
    <property type="term" value="F:protein serine/threonine kinase activity"/>
    <property type="evidence" value="ECO:0007669"/>
    <property type="project" value="UniProtKB-KW"/>
</dbReference>
<feature type="compositionally biased region" description="Basic and acidic residues" evidence="10">
    <location>
        <begin position="1"/>
        <end position="12"/>
    </location>
</feature>
<dbReference type="EC" id="2.7.11.1" evidence="2"/>
<proteinExistence type="inferred from homology"/>
<evidence type="ECO:0000256" key="9">
    <source>
        <dbReference type="ARBA" id="ARBA00048679"/>
    </source>
</evidence>
<feature type="compositionally biased region" description="Polar residues" evidence="10">
    <location>
        <begin position="419"/>
        <end position="430"/>
    </location>
</feature>
<dbReference type="FunFam" id="3.30.200.20:FF:000042">
    <property type="entry name" value="Aurora kinase A"/>
    <property type="match status" value="1"/>
</dbReference>
<dbReference type="Proteomes" id="UP000005666">
    <property type="component" value="Chromosome 13"/>
</dbReference>
<evidence type="ECO:0000256" key="7">
    <source>
        <dbReference type="ARBA" id="ARBA00022840"/>
    </source>
</evidence>
<reference evidence="12 13" key="1">
    <citation type="journal article" date="2011" name="Proc. Natl. Acad. Sci. U.S.A.">
        <title>Evolutionary erosion of yeast sex chromosomes by mating-type switching accidents.</title>
        <authorList>
            <person name="Gordon J.L."/>
            <person name="Armisen D."/>
            <person name="Proux-Wera E."/>
            <person name="Oheigeartaigh S.S."/>
            <person name="Byrne K.P."/>
            <person name="Wolfe K.H."/>
        </authorList>
    </citation>
    <scope>NUCLEOTIDE SEQUENCE [LARGE SCALE GENOMIC DNA]</scope>
    <source>
        <strain evidence="13">ATCC 24235 / CBS 4417 / NBRC 1672 / NRRL Y-8282 / UCD 70-5</strain>
    </source>
</reference>
<dbReference type="InterPro" id="IPR008271">
    <property type="entry name" value="Ser/Thr_kinase_AS"/>
</dbReference>
<dbReference type="PROSITE" id="PS50011">
    <property type="entry name" value="PROTEIN_KINASE_DOM"/>
    <property type="match status" value="1"/>
</dbReference>
<dbReference type="SUPFAM" id="SSF56112">
    <property type="entry name" value="Protein kinase-like (PK-like)"/>
    <property type="match status" value="1"/>
</dbReference>
<dbReference type="FunFam" id="1.10.510.10:FF:000121">
    <property type="entry name" value="Serine/threonine-protein kinase nrc-2"/>
    <property type="match status" value="1"/>
</dbReference>
<feature type="domain" description="Protein kinase" evidence="11">
    <location>
        <begin position="487"/>
        <end position="768"/>
    </location>
</feature>
<keyword evidence="4" id="KW-0808">Transferase</keyword>
<dbReference type="CDD" id="cd05574">
    <property type="entry name" value="STKc_phototropin_like"/>
    <property type="match status" value="1"/>
</dbReference>
<dbReference type="HOGENOM" id="CLU_000288_84_2_1"/>
<dbReference type="GO" id="GO:0005886">
    <property type="term" value="C:plasma membrane"/>
    <property type="evidence" value="ECO:0007669"/>
    <property type="project" value="EnsemblFungi"/>
</dbReference>
<evidence type="ECO:0000256" key="4">
    <source>
        <dbReference type="ARBA" id="ARBA00022679"/>
    </source>
</evidence>
<feature type="region of interest" description="Disordered" evidence="10">
    <location>
        <begin position="1"/>
        <end position="97"/>
    </location>
</feature>
<name>G8C0R7_TETPH</name>
<dbReference type="Pfam" id="PF00069">
    <property type="entry name" value="Pkinase"/>
    <property type="match status" value="1"/>
</dbReference>
<evidence type="ECO:0000256" key="1">
    <source>
        <dbReference type="ARBA" id="ARBA00009903"/>
    </source>
</evidence>
<dbReference type="GO" id="GO:0005737">
    <property type="term" value="C:cytoplasm"/>
    <property type="evidence" value="ECO:0007669"/>
    <property type="project" value="EnsemblFungi"/>
</dbReference>
<protein>
    <recommendedName>
        <fullName evidence="2">non-specific serine/threonine protein kinase</fullName>
        <ecNumber evidence="2">2.7.11.1</ecNumber>
    </recommendedName>
</protein>
<comment type="catalytic activity">
    <reaction evidence="8">
        <text>L-threonyl-[protein] + ATP = O-phospho-L-threonyl-[protein] + ADP + H(+)</text>
        <dbReference type="Rhea" id="RHEA:46608"/>
        <dbReference type="Rhea" id="RHEA-COMP:11060"/>
        <dbReference type="Rhea" id="RHEA-COMP:11605"/>
        <dbReference type="ChEBI" id="CHEBI:15378"/>
        <dbReference type="ChEBI" id="CHEBI:30013"/>
        <dbReference type="ChEBI" id="CHEBI:30616"/>
        <dbReference type="ChEBI" id="CHEBI:61977"/>
        <dbReference type="ChEBI" id="CHEBI:456216"/>
        <dbReference type="EC" id="2.7.11.1"/>
    </reaction>
</comment>
<feature type="compositionally biased region" description="Low complexity" evidence="10">
    <location>
        <begin position="176"/>
        <end position="185"/>
    </location>
</feature>
<dbReference type="OrthoDB" id="432483at2759"/>
<gene>
    <name evidence="12" type="primary">TPHA0M02080</name>
    <name evidence="12" type="ordered locus">TPHA_0M02080</name>
</gene>
<dbReference type="InterPro" id="IPR000719">
    <property type="entry name" value="Prot_kinase_dom"/>
</dbReference>
<feature type="region of interest" description="Disordered" evidence="10">
    <location>
        <begin position="378"/>
        <end position="397"/>
    </location>
</feature>
<keyword evidence="3" id="KW-0723">Serine/threonine-protein kinase</keyword>
<evidence type="ECO:0000256" key="10">
    <source>
        <dbReference type="SAM" id="MobiDB-lite"/>
    </source>
</evidence>
<evidence type="ECO:0000313" key="12">
    <source>
        <dbReference type="EMBL" id="CCE65782.1"/>
    </source>
</evidence>
<dbReference type="PANTHER" id="PTHR45637">
    <property type="entry name" value="FLIPPASE KINASE 1-RELATED"/>
    <property type="match status" value="1"/>
</dbReference>
<dbReference type="GO" id="GO:0005524">
    <property type="term" value="F:ATP binding"/>
    <property type="evidence" value="ECO:0007669"/>
    <property type="project" value="UniProtKB-KW"/>
</dbReference>
<evidence type="ECO:0000259" key="11">
    <source>
        <dbReference type="PROSITE" id="PS50011"/>
    </source>
</evidence>
<dbReference type="EMBL" id="HE612868">
    <property type="protein sequence ID" value="CCE65782.1"/>
    <property type="molecule type" value="Genomic_DNA"/>
</dbReference>
<organism evidence="12 13">
    <name type="scientific">Tetrapisispora phaffii (strain ATCC 24235 / CBS 4417 / NBRC 1672 / NRRL Y-8282 / UCD 70-5)</name>
    <name type="common">Yeast</name>
    <name type="synonym">Fabospora phaffii</name>
    <dbReference type="NCBI Taxonomy" id="1071381"/>
    <lineage>
        <taxon>Eukaryota</taxon>
        <taxon>Fungi</taxon>
        <taxon>Dikarya</taxon>
        <taxon>Ascomycota</taxon>
        <taxon>Saccharomycotina</taxon>
        <taxon>Saccharomycetes</taxon>
        <taxon>Saccharomycetales</taxon>
        <taxon>Saccharomycetaceae</taxon>
        <taxon>Tetrapisispora</taxon>
    </lineage>
</organism>
<keyword evidence="5" id="KW-0547">Nucleotide-binding</keyword>
<dbReference type="Gene3D" id="3.30.200.20">
    <property type="entry name" value="Phosphorylase Kinase, domain 1"/>
    <property type="match status" value="1"/>
</dbReference>
<evidence type="ECO:0000256" key="6">
    <source>
        <dbReference type="ARBA" id="ARBA00022777"/>
    </source>
</evidence>
<feature type="compositionally biased region" description="Polar residues" evidence="10">
    <location>
        <begin position="13"/>
        <end position="35"/>
    </location>
</feature>
<feature type="region of interest" description="Disordered" evidence="10">
    <location>
        <begin position="163"/>
        <end position="207"/>
    </location>
</feature>
<dbReference type="OMA" id="DSICESY"/>
<dbReference type="RefSeq" id="XP_003688216.1">
    <property type="nucleotide sequence ID" value="XM_003688168.1"/>
</dbReference>
<dbReference type="KEGG" id="tpf:TPHA_0M02080"/>
<comment type="similarity">
    <text evidence="1">Belongs to the protein kinase superfamily. AGC Ser/Thr protein kinase family.</text>
</comment>
<evidence type="ECO:0000256" key="3">
    <source>
        <dbReference type="ARBA" id="ARBA00022527"/>
    </source>
</evidence>
<evidence type="ECO:0000256" key="2">
    <source>
        <dbReference type="ARBA" id="ARBA00012513"/>
    </source>
</evidence>
<feature type="compositionally biased region" description="Low complexity" evidence="10">
    <location>
        <begin position="70"/>
        <end position="81"/>
    </location>
</feature>
<dbReference type="STRING" id="1071381.G8C0R7"/>
<evidence type="ECO:0000256" key="8">
    <source>
        <dbReference type="ARBA" id="ARBA00047899"/>
    </source>
</evidence>
<keyword evidence="7" id="KW-0067">ATP-binding</keyword>
<accession>G8C0R7</accession>
<dbReference type="GO" id="GO:0000749">
    <property type="term" value="P:response to pheromone triggering conjugation with cellular fusion"/>
    <property type="evidence" value="ECO:0007669"/>
    <property type="project" value="EnsemblFungi"/>
</dbReference>
<dbReference type="Gene3D" id="1.10.510.10">
    <property type="entry name" value="Transferase(Phosphotransferase) domain 1"/>
    <property type="match status" value="1"/>
</dbReference>
<sequence length="889" mass="100457">MVEKDQLNEKSRTVSFSKMLQKSLRLNSNSGNNDPATAPREMFSDDDSRARKSNSIELDAEQARNRSLADFNGNGDNFSNDNDNDNDNDNKTNKSNTSRLLRLKSFFSSTNSSMDNASSAFSDKNSSSNVSKVSAFLKQNSNVNITSSGGTPATDSNNELAARKLDPKGNKHSYKSRSNSNLSSRVEQNTDMHRSRSPLAHSKNSKNALNMVDLTDLTFENTPTSSKKIIGDISPSGNSQSSFQEFPSLESNATASLSSPPQKHVFQVQSLMVSSHSQEQLDIDSQRFLQQVNSISSLKDIRNPSLNSLTEIKEDERLDHFYNSMLAKNHDFESNGTFGNENKLVESRRDTITTNYSDLSLSLSNDEFQPFTTITIDFDNNNEKNQNEQQPTEFDIPNKAFAATKSLSPVRTRPHRTSSEPNYYQSSVSRKNQSNLIKNNIASQDALNLSAPPKLFDAFEEPKRSNRLRAKSFSNKFQDIVVSPQAFEKIRLLGQGDVGKVYLVREKASSRLYALKIFSKAEMIKRKKIKRVLVEQEILATSEHPFIVNLYHSFQSEDYLYLCMEYCMGGEFFRALQTRKTKCISEDDARFYAAEVVAALEYLHLMGFIYRDLKPENILLHKSGHIMLSDFDLSIQTTSSKEPVVKKLAQSAVVDTKICSDGFRTNSFVGTEEYIAPEVIRGNGHTAAVDWWTLGILIYEMLFGFTPFKGDNTNDTFCNILKDDVTFPNNNEISRNCKDLIKKLLTKNELKRLGSKTGAADVKRHPFFKKVQWSFLRNQDPPLIPVLSEDGCDFSKLSTNKKKSKDISDAISLTTIDKQEKNMFEETVEFDDDVSEDDPFHNFNSMSIMKQDNNSLVYGDNNSYGKVSYTTNANRVRSDSHRSFFKRNL</sequence>
<dbReference type="GO" id="GO:0061092">
    <property type="term" value="P:positive regulation of phospholipid translocation"/>
    <property type="evidence" value="ECO:0007669"/>
    <property type="project" value="EnsemblFungi"/>
</dbReference>